<reference evidence="1 3" key="1">
    <citation type="submission" date="2016-10" db="EMBL/GenBank/DDBJ databases">
        <authorList>
            <person name="de Groot N.N."/>
        </authorList>
    </citation>
    <scope>NUCLEOTIDE SEQUENCE [LARGE SCALE GENOMIC DNA]</scope>
    <source>
        <strain evidence="1 3">R5</strain>
    </source>
</reference>
<name>A0A1G7QWY5_9BRAD</name>
<dbReference type="AlphaFoldDB" id="A0A1G7QWY5"/>
<evidence type="ECO:0000313" key="1">
    <source>
        <dbReference type="EMBL" id="SDG02983.1"/>
    </source>
</evidence>
<evidence type="ECO:0000313" key="4">
    <source>
        <dbReference type="Proteomes" id="UP001221546"/>
    </source>
</evidence>
<evidence type="ECO:0000313" key="3">
    <source>
        <dbReference type="Proteomes" id="UP000199245"/>
    </source>
</evidence>
<dbReference type="EMBL" id="FMZW01000108">
    <property type="protein sequence ID" value="SDG02983.1"/>
    <property type="molecule type" value="Genomic_DNA"/>
</dbReference>
<sequence>MQKRKQALAKPLAIKLYFAHYRKLGFNLARVLIQPPTFDELRFFLRQPPFSFDCREFNLP</sequence>
<evidence type="ECO:0000313" key="2">
    <source>
        <dbReference type="EMBL" id="WFU65389.1"/>
    </source>
</evidence>
<dbReference type="RefSeq" id="WP_158074179.1">
    <property type="nucleotide sequence ID" value="NZ_CP121646.1"/>
</dbReference>
<dbReference type="Proteomes" id="UP001221546">
    <property type="component" value="Chromosome"/>
</dbReference>
<dbReference type="Proteomes" id="UP000199245">
    <property type="component" value="Unassembled WGS sequence"/>
</dbReference>
<reference evidence="2 4" key="2">
    <citation type="submission" date="2023-04" db="EMBL/GenBank/DDBJ databases">
        <title>Australian commercial rhizobial inoculants.</title>
        <authorList>
            <person name="Kohlmeier M.G."/>
            <person name="O'Hara G.W."/>
            <person name="Colombi E."/>
            <person name="Ramsay J.P."/>
            <person name="Terpolilli J."/>
        </authorList>
    </citation>
    <scope>NUCLEOTIDE SEQUENCE [LARGE SCALE GENOMIC DNA]</scope>
    <source>
        <strain evidence="2 4">CB627</strain>
    </source>
</reference>
<proteinExistence type="predicted"/>
<dbReference type="EMBL" id="CP121646">
    <property type="protein sequence ID" value="WFU65389.1"/>
    <property type="molecule type" value="Genomic_DNA"/>
</dbReference>
<keyword evidence="4" id="KW-1185">Reference proteome</keyword>
<gene>
    <name evidence="2" type="ORF">QA636_07600</name>
    <name evidence="1" type="ORF">SAMN05216337_11088</name>
</gene>
<organism evidence="1 3">
    <name type="scientific">Bradyrhizobium brasilense</name>
    <dbReference type="NCBI Taxonomy" id="1419277"/>
    <lineage>
        <taxon>Bacteria</taxon>
        <taxon>Pseudomonadati</taxon>
        <taxon>Pseudomonadota</taxon>
        <taxon>Alphaproteobacteria</taxon>
        <taxon>Hyphomicrobiales</taxon>
        <taxon>Nitrobacteraceae</taxon>
        <taxon>Bradyrhizobium</taxon>
    </lineage>
</organism>
<accession>A0A1G7QWY5</accession>
<protein>
    <submittedName>
        <fullName evidence="1">Uncharacterized protein</fullName>
    </submittedName>
</protein>